<gene>
    <name evidence="1" type="ORF">HMPREF0391_11168</name>
</gene>
<dbReference type="AlphaFoldDB" id="D6S9N2"/>
<proteinExistence type="predicted"/>
<dbReference type="eggNOG" id="COG3064">
    <property type="taxonomic scope" value="Bacteria"/>
</dbReference>
<dbReference type="HOGENOM" id="CLU_122635_1_0_9"/>
<dbReference type="Proteomes" id="UP000004063">
    <property type="component" value="Chromosome"/>
</dbReference>
<organism evidence="1">
    <name type="scientific">Finegoldia magna ATCC 53516</name>
    <dbReference type="NCBI Taxonomy" id="525282"/>
    <lineage>
        <taxon>Bacteria</taxon>
        <taxon>Bacillati</taxon>
        <taxon>Bacillota</taxon>
        <taxon>Tissierellia</taxon>
        <taxon>Tissierellales</taxon>
        <taxon>Peptoniphilaceae</taxon>
        <taxon>Finegoldia</taxon>
    </lineage>
</organism>
<protein>
    <submittedName>
        <fullName evidence="1">Uncharacterized protein</fullName>
    </submittedName>
</protein>
<reference evidence="1" key="1">
    <citation type="submission" date="2010-05" db="EMBL/GenBank/DDBJ databases">
        <authorList>
            <person name="Muzny D."/>
            <person name="Qin X."/>
            <person name="Buhay C."/>
            <person name="Dugan-Rocha S."/>
            <person name="Ding Y."/>
            <person name="Chen G."/>
            <person name="Hawes A."/>
            <person name="Holder M."/>
            <person name="Jhangiani S."/>
            <person name="Johnson A."/>
            <person name="Khan Z."/>
            <person name="Li Z."/>
            <person name="Liu W."/>
            <person name="Liu X."/>
            <person name="Perez L."/>
            <person name="Shen H."/>
            <person name="Wang Q."/>
            <person name="Watt J."/>
            <person name="Xi L."/>
            <person name="Xin Y."/>
            <person name="Zhou J."/>
            <person name="Deng J."/>
            <person name="Jiang H."/>
            <person name="Liu Y."/>
            <person name="Qu J."/>
            <person name="Song X.-Z."/>
            <person name="Zhang L."/>
            <person name="Villasana D."/>
            <person name="Johnson A."/>
            <person name="Liu J."/>
            <person name="Liyanage D."/>
            <person name="Lorensuhewa L."/>
            <person name="Robinson T."/>
            <person name="Song A."/>
            <person name="Song B.-B."/>
            <person name="Dinh H."/>
            <person name="Thornton R."/>
            <person name="Coyle M."/>
            <person name="Francisco L."/>
            <person name="Jackson L."/>
            <person name="Javaid M."/>
            <person name="Korchina V."/>
            <person name="Kovar C."/>
            <person name="Mata R."/>
            <person name="Mathew T."/>
            <person name="Ngo R."/>
            <person name="Nguyen L."/>
            <person name="Nguyen N."/>
            <person name="Okwuonu G."/>
            <person name="Ongeri F."/>
            <person name="Pham C."/>
            <person name="Simmons D."/>
            <person name="Wilczek-Boney K."/>
            <person name="Hale W."/>
            <person name="Jakkamsetti A."/>
            <person name="Pham P."/>
            <person name="Ruth R."/>
            <person name="San Lucas F."/>
            <person name="Warren J."/>
            <person name="Zhang J."/>
            <person name="Zhao Z."/>
            <person name="Zhou C."/>
            <person name="Zhu D."/>
            <person name="Lee S."/>
            <person name="Bess C."/>
            <person name="Blankenburg K."/>
            <person name="Forbes L."/>
            <person name="Fu Q."/>
            <person name="Gubbala S."/>
            <person name="Hirani K."/>
            <person name="Jayaseelan J.C."/>
            <person name="Lara F."/>
            <person name="Munidasa M."/>
            <person name="Palculict T."/>
            <person name="Patil S."/>
            <person name="Pu L.-L."/>
            <person name="Saada N."/>
            <person name="Tang L."/>
            <person name="Weissenberger G."/>
            <person name="Zhu Y."/>
            <person name="Hemphill L."/>
            <person name="Shang Y."/>
            <person name="Youmans B."/>
            <person name="Ayvaz T."/>
            <person name="Ross M."/>
            <person name="Santibanez J."/>
            <person name="Aqrawi P."/>
            <person name="Gross S."/>
            <person name="Joshi V."/>
            <person name="Fowler G."/>
            <person name="Nazareth L."/>
            <person name="Reid J."/>
            <person name="Worley K."/>
            <person name="Petrosino J."/>
            <person name="Highlander S."/>
            <person name="Gibbs R."/>
        </authorList>
    </citation>
    <scope>NUCLEOTIDE SEQUENCE [LARGE SCALE GENOMIC DNA]</scope>
    <source>
        <strain evidence="1">ATCC 53516</strain>
    </source>
</reference>
<sequence length="144" mass="17160">MEETMQKQEIKEAIDVCDDLVIKLEDVLNDLKSAKNWALADFVFGDSMIGFFKRSKMEKAQSKLHLIKQLSVRLQKELSDIHVELEDFGDLYSMKEFMLDIVFDNPFTDWRIRKEINQVYDSTYEYLENIEMLRDSLTKEYNKL</sequence>
<evidence type="ECO:0000313" key="1">
    <source>
        <dbReference type="EMBL" id="EFH93510.1"/>
    </source>
</evidence>
<dbReference type="EMBL" id="ACHM02000002">
    <property type="protein sequence ID" value="EFH93510.1"/>
    <property type="molecule type" value="Genomic_DNA"/>
</dbReference>
<comment type="caution">
    <text evidence="1">The sequence shown here is derived from an EMBL/GenBank/DDBJ whole genome shotgun (WGS) entry which is preliminary data.</text>
</comment>
<accession>D6S9N2</accession>
<name>D6S9N2_FINMA</name>
<dbReference type="STRING" id="525282.HMPREF0391_11168"/>